<gene>
    <name evidence="7" type="primary">LOC107071074</name>
</gene>
<evidence type="ECO:0000256" key="4">
    <source>
        <dbReference type="SAM" id="MobiDB-lite"/>
    </source>
</evidence>
<evidence type="ECO:0000313" key="7">
    <source>
        <dbReference type="RefSeq" id="XP_015185248.1"/>
    </source>
</evidence>
<reference evidence="7" key="1">
    <citation type="submission" date="2025-08" db="UniProtKB">
        <authorList>
            <consortium name="RefSeq"/>
        </authorList>
    </citation>
    <scope>IDENTIFICATION</scope>
    <source>
        <tissue evidence="7">Whole body</tissue>
    </source>
</reference>
<feature type="compositionally biased region" description="Low complexity" evidence="4">
    <location>
        <begin position="50"/>
        <end position="73"/>
    </location>
</feature>
<evidence type="ECO:0000256" key="2">
    <source>
        <dbReference type="ARBA" id="ARBA00008098"/>
    </source>
</evidence>
<feature type="chain" id="PRO_5047515846" evidence="5">
    <location>
        <begin position="23"/>
        <end position="246"/>
    </location>
</feature>
<dbReference type="GeneID" id="107071074"/>
<feature type="region of interest" description="Disordered" evidence="4">
    <location>
        <begin position="50"/>
        <end position="79"/>
    </location>
</feature>
<keyword evidence="3" id="KW-0964">Secreted</keyword>
<dbReference type="InterPro" id="IPR036728">
    <property type="entry name" value="PBP_GOBP_sf"/>
</dbReference>
<comment type="similarity">
    <text evidence="2">Belongs to the PBP/GOBP family.</text>
</comment>
<comment type="subcellular location">
    <subcellularLocation>
        <location evidence="1">Secreted</location>
    </subcellularLocation>
</comment>
<dbReference type="Gene3D" id="1.10.238.20">
    <property type="entry name" value="Pheromone/general odorant binding protein domain"/>
    <property type="match status" value="1"/>
</dbReference>
<accession>A0ABM1IYG1</accession>
<evidence type="ECO:0000313" key="6">
    <source>
        <dbReference type="Proteomes" id="UP000694924"/>
    </source>
</evidence>
<feature type="region of interest" description="Disordered" evidence="4">
    <location>
        <begin position="98"/>
        <end position="136"/>
    </location>
</feature>
<evidence type="ECO:0000256" key="1">
    <source>
        <dbReference type="ARBA" id="ARBA00004613"/>
    </source>
</evidence>
<evidence type="ECO:0000256" key="3">
    <source>
        <dbReference type="ARBA" id="ARBA00022525"/>
    </source>
</evidence>
<protein>
    <submittedName>
        <fullName evidence="7">General odorant-binding protein 71</fullName>
    </submittedName>
</protein>
<organism evidence="6 7">
    <name type="scientific">Polistes dominula</name>
    <name type="common">European paper wasp</name>
    <name type="synonym">Vespa dominula</name>
    <dbReference type="NCBI Taxonomy" id="743375"/>
    <lineage>
        <taxon>Eukaryota</taxon>
        <taxon>Metazoa</taxon>
        <taxon>Ecdysozoa</taxon>
        <taxon>Arthropoda</taxon>
        <taxon>Hexapoda</taxon>
        <taxon>Insecta</taxon>
        <taxon>Pterygota</taxon>
        <taxon>Neoptera</taxon>
        <taxon>Endopterygota</taxon>
        <taxon>Hymenoptera</taxon>
        <taxon>Apocrita</taxon>
        <taxon>Aculeata</taxon>
        <taxon>Vespoidea</taxon>
        <taxon>Vespidae</taxon>
        <taxon>Polistinae</taxon>
        <taxon>Polistini</taxon>
        <taxon>Polistes</taxon>
    </lineage>
</organism>
<evidence type="ECO:0000256" key="5">
    <source>
        <dbReference type="SAM" id="SignalP"/>
    </source>
</evidence>
<name>A0ABM1IYG1_POLDO</name>
<keyword evidence="5" id="KW-0732">Signal</keyword>
<feature type="compositionally biased region" description="Polar residues" evidence="4">
    <location>
        <begin position="106"/>
        <end position="125"/>
    </location>
</feature>
<sequence length="246" mass="29045">MKSCFLILFAFILTSYFHFGIALRCQSINQQIDDRFEKILKTCRKRNLENNNYDNDSNDSSNESNESSDSSSDSNEDDFNKKFFAKNNSRFYTNEFLNEQNDRNNRAGQSTRNANSQSYHFNNGNERSRNVDYYDTNDWGNVRNSASNRNYQDNRNQKQNNSCISQCFLNELNAVDQRGFPVQESMIRAMTERIYDLELRDYIEESIIQCFQFLHSVNRMEKCEYSQNLITCLIGKGKEQCDDWNI</sequence>
<dbReference type="Proteomes" id="UP000694924">
    <property type="component" value="Unplaced"/>
</dbReference>
<proteinExistence type="inferred from homology"/>
<dbReference type="RefSeq" id="XP_015185248.1">
    <property type="nucleotide sequence ID" value="XM_015329762.1"/>
</dbReference>
<dbReference type="PANTHER" id="PTHR21066:SF9">
    <property type="entry name" value="ODORANT-BINDING PROTEIN 59A"/>
    <property type="match status" value="1"/>
</dbReference>
<dbReference type="SUPFAM" id="SSF47565">
    <property type="entry name" value="Insect pheromone/odorant-binding proteins"/>
    <property type="match status" value="1"/>
</dbReference>
<feature type="signal peptide" evidence="5">
    <location>
        <begin position="1"/>
        <end position="22"/>
    </location>
</feature>
<keyword evidence="6" id="KW-1185">Reference proteome</keyword>
<dbReference type="PANTHER" id="PTHR21066">
    <property type="entry name" value="ODORANT-BINDING PROTEIN 59A-RELATED"/>
    <property type="match status" value="1"/>
</dbReference>
<dbReference type="InterPro" id="IPR052295">
    <property type="entry name" value="Odorant-binding_protein"/>
</dbReference>